<sequence length="94" mass="11091">MLSQIINSKDDEFCISILKVVSIVYRSITLNELIIFIDILDGVVDNYEALVEIINLYNSFLTLREYTIFFIYIKESSRNHYKLYLVHFDITSIT</sequence>
<dbReference type="Proteomes" id="UP000297299">
    <property type="component" value="Unassembled WGS sequence"/>
</dbReference>
<evidence type="ECO:0000313" key="1">
    <source>
        <dbReference type="EMBL" id="TEY29945.1"/>
    </source>
</evidence>
<accession>A0A4Y8CHN9</accession>
<organism evidence="1 2">
    <name type="scientific">Botryotinia calthae</name>
    <dbReference type="NCBI Taxonomy" id="38488"/>
    <lineage>
        <taxon>Eukaryota</taxon>
        <taxon>Fungi</taxon>
        <taxon>Dikarya</taxon>
        <taxon>Ascomycota</taxon>
        <taxon>Pezizomycotina</taxon>
        <taxon>Leotiomycetes</taxon>
        <taxon>Helotiales</taxon>
        <taxon>Sclerotiniaceae</taxon>
        <taxon>Botryotinia</taxon>
    </lineage>
</organism>
<evidence type="ECO:0000313" key="2">
    <source>
        <dbReference type="Proteomes" id="UP000297299"/>
    </source>
</evidence>
<dbReference type="EMBL" id="PHWZ01000901">
    <property type="protein sequence ID" value="TEY29945.1"/>
    <property type="molecule type" value="Genomic_DNA"/>
</dbReference>
<dbReference type="OrthoDB" id="3783534at2759"/>
<reference evidence="1 2" key="1">
    <citation type="submission" date="2017-11" db="EMBL/GenBank/DDBJ databases">
        <title>Comparative genomics of Botrytis spp.</title>
        <authorList>
            <person name="Valero-Jimenez C.A."/>
            <person name="Tapia P."/>
            <person name="Veloso J."/>
            <person name="Silva-Moreno E."/>
            <person name="Staats M."/>
            <person name="Valdes J.H."/>
            <person name="Van Kan J.A.L."/>
        </authorList>
    </citation>
    <scope>NUCLEOTIDE SEQUENCE [LARGE SCALE GENOMIC DNA]</scope>
    <source>
        <strain evidence="1 2">MUCL2830</strain>
    </source>
</reference>
<dbReference type="STRING" id="38488.A0A4Y8CHN9"/>
<gene>
    <name evidence="1" type="ORF">BOTCAL_0905g00020</name>
</gene>
<proteinExistence type="predicted"/>
<keyword evidence="2" id="KW-1185">Reference proteome</keyword>
<dbReference type="AlphaFoldDB" id="A0A4Y8CHN9"/>
<comment type="caution">
    <text evidence="1">The sequence shown here is derived from an EMBL/GenBank/DDBJ whole genome shotgun (WGS) entry which is preliminary data.</text>
</comment>
<name>A0A4Y8CHN9_9HELO</name>
<protein>
    <submittedName>
        <fullName evidence="1">Uncharacterized protein</fullName>
    </submittedName>
</protein>